<feature type="domain" description="Histidine kinase/HSP90-like ATPase" evidence="7">
    <location>
        <begin position="1"/>
        <end position="110"/>
    </location>
</feature>
<keyword evidence="4" id="KW-0547">Nucleotide-binding</keyword>
<comment type="catalytic activity">
    <reaction evidence="1">
        <text>ATP + protein L-histidine = ADP + protein N-phospho-L-histidine.</text>
        <dbReference type="EC" id="2.7.13.3"/>
    </reaction>
</comment>
<evidence type="ECO:0000256" key="5">
    <source>
        <dbReference type="ARBA" id="ARBA00022777"/>
    </source>
</evidence>
<evidence type="ECO:0000259" key="7">
    <source>
        <dbReference type="SMART" id="SM00387"/>
    </source>
</evidence>
<keyword evidence="5 8" id="KW-0418">Kinase</keyword>
<keyword evidence="8" id="KW-0813">Transport</keyword>
<dbReference type="InterPro" id="IPR036890">
    <property type="entry name" value="HATPase_C_sf"/>
</dbReference>
<evidence type="ECO:0000256" key="6">
    <source>
        <dbReference type="ARBA" id="ARBA00022840"/>
    </source>
</evidence>
<dbReference type="Gene3D" id="3.30.565.10">
    <property type="entry name" value="Histidine kinase-like ATPase, C-terminal domain"/>
    <property type="match status" value="1"/>
</dbReference>
<dbReference type="EMBL" id="LNQE01001202">
    <property type="protein sequence ID" value="KUG20334.1"/>
    <property type="molecule type" value="Genomic_DNA"/>
</dbReference>
<sequence length="118" mass="12908">MPSDWEVFNSLIGNAVKFGGPDVTIAVRVDEDDGFVRVSVEDTGPGVPDDEKEDISHLYGMKKRAGGEWFGPYLVHIVFERYGGRIGADDCVPGHPEEGAEFRFTKKTGRRPPTLVGG</sequence>
<keyword evidence="6" id="KW-0067">ATP-binding</keyword>
<accession>A0A0W8FHZ0</accession>
<dbReference type="GO" id="GO:0005524">
    <property type="term" value="F:ATP binding"/>
    <property type="evidence" value="ECO:0007669"/>
    <property type="project" value="UniProtKB-KW"/>
</dbReference>
<name>A0A0W8FHZ0_9ZZZZ</name>
<gene>
    <name evidence="8" type="ORF">ASZ90_009915</name>
</gene>
<dbReference type="PANTHER" id="PTHR44936">
    <property type="entry name" value="SENSOR PROTEIN CREC"/>
    <property type="match status" value="1"/>
</dbReference>
<evidence type="ECO:0000256" key="1">
    <source>
        <dbReference type="ARBA" id="ARBA00000085"/>
    </source>
</evidence>
<dbReference type="GO" id="GO:0004673">
    <property type="term" value="F:protein histidine kinase activity"/>
    <property type="evidence" value="ECO:0007669"/>
    <property type="project" value="UniProtKB-EC"/>
</dbReference>
<dbReference type="AlphaFoldDB" id="A0A0W8FHZ0"/>
<dbReference type="SMART" id="SM00387">
    <property type="entry name" value="HATPase_c"/>
    <property type="match status" value="1"/>
</dbReference>
<dbReference type="SUPFAM" id="SSF55874">
    <property type="entry name" value="ATPase domain of HSP90 chaperone/DNA topoisomerase II/histidine kinase"/>
    <property type="match status" value="1"/>
</dbReference>
<dbReference type="InterPro" id="IPR003594">
    <property type="entry name" value="HATPase_dom"/>
</dbReference>
<keyword evidence="8" id="KW-0406">Ion transport</keyword>
<evidence type="ECO:0000313" key="8">
    <source>
        <dbReference type="EMBL" id="KUG20334.1"/>
    </source>
</evidence>
<evidence type="ECO:0000256" key="2">
    <source>
        <dbReference type="ARBA" id="ARBA00012438"/>
    </source>
</evidence>
<reference evidence="8" key="1">
    <citation type="journal article" date="2015" name="Proc. Natl. Acad. Sci. U.S.A.">
        <title>Networks of energetic and metabolic interactions define dynamics in microbial communities.</title>
        <authorList>
            <person name="Embree M."/>
            <person name="Liu J.K."/>
            <person name="Al-Bassam M.M."/>
            <person name="Zengler K."/>
        </authorList>
    </citation>
    <scope>NUCLEOTIDE SEQUENCE</scope>
</reference>
<dbReference type="PANTHER" id="PTHR44936:SF10">
    <property type="entry name" value="SENSOR PROTEIN RSTB"/>
    <property type="match status" value="1"/>
</dbReference>
<dbReference type="Pfam" id="PF02518">
    <property type="entry name" value="HATPase_c"/>
    <property type="match status" value="1"/>
</dbReference>
<organism evidence="8">
    <name type="scientific">hydrocarbon metagenome</name>
    <dbReference type="NCBI Taxonomy" id="938273"/>
    <lineage>
        <taxon>unclassified sequences</taxon>
        <taxon>metagenomes</taxon>
        <taxon>ecological metagenomes</taxon>
    </lineage>
</organism>
<dbReference type="GO" id="GO:0034220">
    <property type="term" value="P:monoatomic ion transmembrane transport"/>
    <property type="evidence" value="ECO:0007669"/>
    <property type="project" value="UniProtKB-KW"/>
</dbReference>
<dbReference type="InterPro" id="IPR050980">
    <property type="entry name" value="2C_sensor_his_kinase"/>
</dbReference>
<evidence type="ECO:0000256" key="4">
    <source>
        <dbReference type="ARBA" id="ARBA00022741"/>
    </source>
</evidence>
<comment type="caution">
    <text evidence="8">The sequence shown here is derived from an EMBL/GenBank/DDBJ whole genome shotgun (WGS) entry which is preliminary data.</text>
</comment>
<keyword evidence="3" id="KW-0808">Transferase</keyword>
<keyword evidence="8" id="KW-0407">Ion channel</keyword>
<proteinExistence type="predicted"/>
<dbReference type="EC" id="2.7.13.3" evidence="2"/>
<protein>
    <recommendedName>
        <fullName evidence="2">histidine kinase</fullName>
        <ecNumber evidence="2">2.7.13.3</ecNumber>
    </recommendedName>
</protein>
<evidence type="ECO:0000256" key="3">
    <source>
        <dbReference type="ARBA" id="ARBA00022679"/>
    </source>
</evidence>